<accession>A0A4S4N6I4</accession>
<dbReference type="InterPro" id="IPR012951">
    <property type="entry name" value="BBE"/>
</dbReference>
<protein>
    <recommendedName>
        <fullName evidence="4">FAD-binding PCMH-type domain-containing protein</fullName>
    </recommendedName>
</protein>
<dbReference type="GO" id="GO:0016491">
    <property type="term" value="F:oxidoreductase activity"/>
    <property type="evidence" value="ECO:0007669"/>
    <property type="project" value="UniProtKB-KW"/>
</dbReference>
<keyword evidence="6" id="KW-1185">Reference proteome</keyword>
<dbReference type="PANTHER" id="PTHR13878:SF91">
    <property type="entry name" value="FAD BINDING DOMAIN PROTEIN (AFU_ORTHOLOGUE AFUA_6G12070)-RELATED"/>
    <property type="match status" value="1"/>
</dbReference>
<dbReference type="InterPro" id="IPR050432">
    <property type="entry name" value="FAD-linked_Oxidoreductases_BP"/>
</dbReference>
<dbReference type="PANTHER" id="PTHR13878">
    <property type="entry name" value="GULONOLACTONE OXIDASE"/>
    <property type="match status" value="1"/>
</dbReference>
<organism evidence="5 6">
    <name type="scientific">Antrodiella citrinella</name>
    <dbReference type="NCBI Taxonomy" id="2447956"/>
    <lineage>
        <taxon>Eukaryota</taxon>
        <taxon>Fungi</taxon>
        <taxon>Dikarya</taxon>
        <taxon>Basidiomycota</taxon>
        <taxon>Agaricomycotina</taxon>
        <taxon>Agaricomycetes</taxon>
        <taxon>Polyporales</taxon>
        <taxon>Steccherinaceae</taxon>
        <taxon>Antrodiella</taxon>
    </lineage>
</organism>
<dbReference type="InterPro" id="IPR016169">
    <property type="entry name" value="FAD-bd_PCMH_sub2"/>
</dbReference>
<evidence type="ECO:0000256" key="1">
    <source>
        <dbReference type="ARBA" id="ARBA00005466"/>
    </source>
</evidence>
<keyword evidence="2" id="KW-0560">Oxidoreductase</keyword>
<evidence type="ECO:0000313" key="6">
    <source>
        <dbReference type="Proteomes" id="UP000308730"/>
    </source>
</evidence>
<dbReference type="Gene3D" id="3.40.462.20">
    <property type="match status" value="1"/>
</dbReference>
<comment type="caution">
    <text evidence="5">The sequence shown here is derived from an EMBL/GenBank/DDBJ whole genome shotgun (WGS) entry which is preliminary data.</text>
</comment>
<feature type="domain" description="FAD-binding PCMH-type" evidence="4">
    <location>
        <begin position="184"/>
        <end position="331"/>
    </location>
</feature>
<dbReference type="GO" id="GO:0071949">
    <property type="term" value="F:FAD binding"/>
    <property type="evidence" value="ECO:0007669"/>
    <property type="project" value="InterPro"/>
</dbReference>
<proteinExistence type="inferred from homology"/>
<dbReference type="PROSITE" id="PS51387">
    <property type="entry name" value="FAD_PCMH"/>
    <property type="match status" value="1"/>
</dbReference>
<feature type="compositionally biased region" description="Basic and acidic residues" evidence="3">
    <location>
        <begin position="1"/>
        <end position="16"/>
    </location>
</feature>
<evidence type="ECO:0000259" key="4">
    <source>
        <dbReference type="PROSITE" id="PS51387"/>
    </source>
</evidence>
<dbReference type="SUPFAM" id="SSF56176">
    <property type="entry name" value="FAD-binding/transporter-associated domain-like"/>
    <property type="match status" value="1"/>
</dbReference>
<evidence type="ECO:0000313" key="5">
    <source>
        <dbReference type="EMBL" id="THH34075.1"/>
    </source>
</evidence>
<dbReference type="OrthoDB" id="9983560at2759"/>
<name>A0A4S4N6I4_9APHY</name>
<comment type="similarity">
    <text evidence="1">Belongs to the oxygen-dependent FAD-linked oxidoreductase family.</text>
</comment>
<dbReference type="InterPro" id="IPR016166">
    <property type="entry name" value="FAD-bd_PCMH"/>
</dbReference>
<gene>
    <name evidence="5" type="ORF">EUX98_g103</name>
</gene>
<dbReference type="Gene3D" id="3.30.465.10">
    <property type="match status" value="1"/>
</dbReference>
<dbReference type="Pfam" id="PF01565">
    <property type="entry name" value="FAD_binding_4"/>
    <property type="match status" value="1"/>
</dbReference>
<dbReference type="Proteomes" id="UP000308730">
    <property type="component" value="Unassembled WGS sequence"/>
</dbReference>
<feature type="region of interest" description="Disordered" evidence="3">
    <location>
        <begin position="1"/>
        <end position="20"/>
    </location>
</feature>
<dbReference type="Pfam" id="PF08031">
    <property type="entry name" value="BBE"/>
    <property type="match status" value="1"/>
</dbReference>
<dbReference type="InterPro" id="IPR036318">
    <property type="entry name" value="FAD-bd_PCMH-like_sf"/>
</dbReference>
<dbReference type="AlphaFoldDB" id="A0A4S4N6I4"/>
<dbReference type="EMBL" id="SGPM01000001">
    <property type="protein sequence ID" value="THH34075.1"/>
    <property type="molecule type" value="Genomic_DNA"/>
</dbReference>
<evidence type="ECO:0000256" key="3">
    <source>
        <dbReference type="SAM" id="MobiDB-lite"/>
    </source>
</evidence>
<sequence>MSEKNGKAESPARKPVPESPGYARGKRAYGMIMTAVVLLALSSNPFGILEHILPARWSSKFIISRCRCLYGEPCWPSEASFARLAEEVSQPLLYPKPPGSACYPASSPSGDCSAVQEANDNGIWRSGHPGSMQNLNFESHIFCNGTISACYLNASLGIPCEQGSVPVVGVDARNEADVSGAVRHDYFGRSTARGSFLLWTHHLKDIEYHETFTPVGGKEVIENAITLGAGVQWVEAYDAVAKHGRVIVGGITLGGSVGAAGGWVTGGGHSVLSATHGLGVDNVVQMTVVLSNGEPVIANDHQYTDLFWALRGGGGGTFGVVTSVTYRTHPSTPLIVAYFRTAIDSPTIGPTVALRRLVTEFVRMMPQLSDAGWAGYPGIEPDPDTGVPSFSVTMLAPNVSWAKANESLNPFFEYAHAVAANSSYEAGGSVKVHTSFTVPVQNFDTWERSLFRKTGAVGGRVLLGSRLIPRDIIETKYDELGEEIAQYSSAGVYFLGGGFTSTVDPDSVAVNPAWRKALMHLVFWKTWPEGSSSEHIQGVDDWIRSHVEKLTAIAPDSGAYFNEAYMHQPNPQYTFFGSHYAKLLSVKQRYDPRGLFIVAKGVGHEQWDESINCRV</sequence>
<evidence type="ECO:0000256" key="2">
    <source>
        <dbReference type="ARBA" id="ARBA00023002"/>
    </source>
</evidence>
<dbReference type="InterPro" id="IPR006094">
    <property type="entry name" value="Oxid_FAD_bind_N"/>
</dbReference>
<reference evidence="5 6" key="1">
    <citation type="submission" date="2019-02" db="EMBL/GenBank/DDBJ databases">
        <title>Genome sequencing of the rare red list fungi Antrodiella citrinella (Flaviporus citrinellus).</title>
        <authorList>
            <person name="Buettner E."/>
            <person name="Kellner H."/>
        </authorList>
    </citation>
    <scope>NUCLEOTIDE SEQUENCE [LARGE SCALE GENOMIC DNA]</scope>
    <source>
        <strain evidence="5 6">DSM 108506</strain>
    </source>
</reference>